<evidence type="ECO:0000313" key="9">
    <source>
        <dbReference type="Proteomes" id="UP001516023"/>
    </source>
</evidence>
<comment type="subcellular location">
    <subcellularLocation>
        <location evidence="1 6">Nucleus</location>
    </subcellularLocation>
</comment>
<keyword evidence="4 6" id="KW-0804">Transcription</keyword>
<dbReference type="InterPro" id="IPR047365">
    <property type="entry name" value="Tudor_AtPTM-like"/>
</dbReference>
<evidence type="ECO:0000256" key="3">
    <source>
        <dbReference type="ARBA" id="ARBA00023159"/>
    </source>
</evidence>
<dbReference type="InterPro" id="IPR037212">
    <property type="entry name" value="Med7/Med21-like"/>
</dbReference>
<organism evidence="8 9">
    <name type="scientific">Cyclotella cryptica</name>
    <dbReference type="NCBI Taxonomy" id="29204"/>
    <lineage>
        <taxon>Eukaryota</taxon>
        <taxon>Sar</taxon>
        <taxon>Stramenopiles</taxon>
        <taxon>Ochrophyta</taxon>
        <taxon>Bacillariophyta</taxon>
        <taxon>Coscinodiscophyceae</taxon>
        <taxon>Thalassiosirophycidae</taxon>
        <taxon>Stephanodiscales</taxon>
        <taxon>Stephanodiscaceae</taxon>
        <taxon>Cyclotella</taxon>
    </lineage>
</organism>
<dbReference type="AlphaFoldDB" id="A0ABD3QTF6"/>
<accession>A0ABD3QTF6</accession>
<dbReference type="PANTHER" id="PTHR13381:SF0">
    <property type="entry name" value="MEDIATOR OF RNA POLYMERASE II TRANSCRIPTION SUBUNIT 21"/>
    <property type="match status" value="1"/>
</dbReference>
<comment type="function">
    <text evidence="6">Component of the Mediator complex, a coactivator involved in the regulated transcription of nearly all RNA polymerase II-dependent genes. Mediator functions as a bridge to convey information from gene-specific regulatory proteins to the basal RNA polymerase II transcription machinery. Mediator is recruited to promoters by direct interactions with regulatory proteins and serves as a scaffold for the assembly of a functional preinitiation complex with RNA polymerase II and the general transcription factors.</text>
</comment>
<keyword evidence="9" id="KW-1185">Reference proteome</keyword>
<dbReference type="InterPro" id="IPR021384">
    <property type="entry name" value="Mediator_Med21"/>
</dbReference>
<sequence length="351" mass="39007">MVGPRQHRLSRTLPFEALRGVRDAVAPQSLSAAPAAASIKEEVEPITSENARGELKQILPEGLEIPNEYLIRAFDLLEPDYYAFVVAYLSGDEYSRELVERFRALSDAPSDKVVNGPSSGLANSSNPIMTKEESNSSEVELGSVGYKFRKMFDAGWFDGKVIEIRPLAEGGKDRRVLYTDGDKEDLSLDDLQELAKLDPNYTAKKPRLSIKLKLNKSNSNVSNSSAGETKAIVDNGPKHNSAQPGIPKIPRSEQEYIKLLHQSELERDTQITQQLAQNILTKSAEVDNQVAKLPGMTRTRQMQLDRIAELIEKNKVVARELEESFQVATKMREEVRVALEKHTCSALGLTS</sequence>
<keyword evidence="3 6" id="KW-0010">Activator</keyword>
<feature type="region of interest" description="Disordered" evidence="7">
    <location>
        <begin position="217"/>
        <end position="249"/>
    </location>
</feature>
<proteinExistence type="inferred from homology"/>
<dbReference type="Gene3D" id="6.10.280.10">
    <property type="entry name" value="Mediator complex, subunit Med21"/>
    <property type="match status" value="1"/>
</dbReference>
<gene>
    <name evidence="8" type="ORF">HJC23_003481</name>
</gene>
<comment type="caution">
    <text evidence="8">The sequence shown here is derived from an EMBL/GenBank/DDBJ whole genome shotgun (WGS) entry which is preliminary data.</text>
</comment>
<comment type="subunit">
    <text evidence="6">Component of the Mediator complex.</text>
</comment>
<reference evidence="8 9" key="1">
    <citation type="journal article" date="2020" name="G3 (Bethesda)">
        <title>Improved Reference Genome for Cyclotella cryptica CCMP332, a Model for Cell Wall Morphogenesis, Salinity Adaptation, and Lipid Production in Diatoms (Bacillariophyta).</title>
        <authorList>
            <person name="Roberts W.R."/>
            <person name="Downey K.M."/>
            <person name="Ruck E.C."/>
            <person name="Traller J.C."/>
            <person name="Alverson A.J."/>
        </authorList>
    </citation>
    <scope>NUCLEOTIDE SEQUENCE [LARGE SCALE GENOMIC DNA]</scope>
    <source>
        <strain evidence="8 9">CCMP332</strain>
    </source>
</reference>
<dbReference type="EMBL" id="JABMIG020000015">
    <property type="protein sequence ID" value="KAL3803206.1"/>
    <property type="molecule type" value="Genomic_DNA"/>
</dbReference>
<dbReference type="PANTHER" id="PTHR13381">
    <property type="entry name" value="RNA POLYMERASE II HOLOENZYME COMPONENT SRB7"/>
    <property type="match status" value="1"/>
</dbReference>
<feature type="compositionally biased region" description="Polar residues" evidence="7">
    <location>
        <begin position="116"/>
        <end position="128"/>
    </location>
</feature>
<evidence type="ECO:0000256" key="5">
    <source>
        <dbReference type="ARBA" id="ARBA00023242"/>
    </source>
</evidence>
<evidence type="ECO:0000256" key="6">
    <source>
        <dbReference type="RuleBase" id="RU366036"/>
    </source>
</evidence>
<dbReference type="Proteomes" id="UP001516023">
    <property type="component" value="Unassembled WGS sequence"/>
</dbReference>
<dbReference type="GO" id="GO:0016592">
    <property type="term" value="C:mediator complex"/>
    <property type="evidence" value="ECO:0007669"/>
    <property type="project" value="UniProtKB-UniRule"/>
</dbReference>
<name>A0ABD3QTF6_9STRA</name>
<evidence type="ECO:0000313" key="8">
    <source>
        <dbReference type="EMBL" id="KAL3803206.1"/>
    </source>
</evidence>
<protein>
    <recommendedName>
        <fullName evidence="6">Mediator of RNA polymerase II transcription subunit 21</fullName>
    </recommendedName>
</protein>
<evidence type="ECO:0000256" key="7">
    <source>
        <dbReference type="SAM" id="MobiDB-lite"/>
    </source>
</evidence>
<dbReference type="SUPFAM" id="SSF140718">
    <property type="entry name" value="Mediator hinge subcomplex-like"/>
    <property type="match status" value="1"/>
</dbReference>
<comment type="similarity">
    <text evidence="6">Belongs to the Mediator complex subunit 21 family.</text>
</comment>
<keyword evidence="5 6" id="KW-0539">Nucleus</keyword>
<dbReference type="CDD" id="cd20401">
    <property type="entry name" value="Tudor_AtPTM-like"/>
    <property type="match status" value="1"/>
</dbReference>
<evidence type="ECO:0000256" key="1">
    <source>
        <dbReference type="ARBA" id="ARBA00004123"/>
    </source>
</evidence>
<keyword evidence="2 6" id="KW-0805">Transcription regulation</keyword>
<evidence type="ECO:0000256" key="2">
    <source>
        <dbReference type="ARBA" id="ARBA00023015"/>
    </source>
</evidence>
<evidence type="ECO:0000256" key="4">
    <source>
        <dbReference type="ARBA" id="ARBA00023163"/>
    </source>
</evidence>
<feature type="region of interest" description="Disordered" evidence="7">
    <location>
        <begin position="113"/>
        <end position="134"/>
    </location>
</feature>